<dbReference type="InterPro" id="IPR052782">
    <property type="entry name" value="Oocyte-zygote_transition_reg"/>
</dbReference>
<dbReference type="GO" id="GO:0004725">
    <property type="term" value="F:protein tyrosine phosphatase activity"/>
    <property type="evidence" value="ECO:0007669"/>
    <property type="project" value="InterPro"/>
</dbReference>
<dbReference type="InterPro" id="IPR003595">
    <property type="entry name" value="Tyr_Pase_cat"/>
</dbReference>
<dbReference type="Proteomes" id="UP000035642">
    <property type="component" value="Unassembled WGS sequence"/>
</dbReference>
<dbReference type="WBParaSite" id="ACAC_0001007201-mRNA-1">
    <property type="protein sequence ID" value="ACAC_0001007201-mRNA-1"/>
    <property type="gene ID" value="ACAC_0001007201"/>
</dbReference>
<dbReference type="Gene3D" id="3.90.190.10">
    <property type="entry name" value="Protein tyrosine phosphatase superfamily"/>
    <property type="match status" value="1"/>
</dbReference>
<proteinExistence type="predicted"/>
<dbReference type="STRING" id="6313.A0A0K0DG92"/>
<evidence type="ECO:0000259" key="1">
    <source>
        <dbReference type="PROSITE" id="PS50055"/>
    </source>
</evidence>
<protein>
    <submittedName>
        <fullName evidence="4">Tyrosine-protein phosphatase domain-containing protein</fullName>
    </submittedName>
</protein>
<reference evidence="3" key="1">
    <citation type="submission" date="2012-09" db="EMBL/GenBank/DDBJ databases">
        <authorList>
            <person name="Martin A.A."/>
        </authorList>
    </citation>
    <scope>NUCLEOTIDE SEQUENCE</scope>
</reference>
<dbReference type="PROSITE" id="PS50055">
    <property type="entry name" value="TYR_PHOSPHATASE_PTP"/>
    <property type="match status" value="1"/>
</dbReference>
<dbReference type="InterPro" id="IPR000387">
    <property type="entry name" value="Tyr_Pase_dom"/>
</dbReference>
<evidence type="ECO:0000313" key="3">
    <source>
        <dbReference type="Proteomes" id="UP000035642"/>
    </source>
</evidence>
<dbReference type="AlphaFoldDB" id="A0A0K0DG92"/>
<reference evidence="4" key="2">
    <citation type="submission" date="2017-02" db="UniProtKB">
        <authorList>
            <consortium name="WormBaseParasite"/>
        </authorList>
    </citation>
    <scope>IDENTIFICATION</scope>
</reference>
<feature type="domain" description="Tyrosine-protein phosphatase" evidence="1">
    <location>
        <begin position="43"/>
        <end position="265"/>
    </location>
</feature>
<organism evidence="3 4">
    <name type="scientific">Angiostrongylus cantonensis</name>
    <name type="common">Rat lungworm</name>
    <dbReference type="NCBI Taxonomy" id="6313"/>
    <lineage>
        <taxon>Eukaryota</taxon>
        <taxon>Metazoa</taxon>
        <taxon>Ecdysozoa</taxon>
        <taxon>Nematoda</taxon>
        <taxon>Chromadorea</taxon>
        <taxon>Rhabditida</taxon>
        <taxon>Rhabditina</taxon>
        <taxon>Rhabditomorpha</taxon>
        <taxon>Strongyloidea</taxon>
        <taxon>Metastrongylidae</taxon>
        <taxon>Angiostrongylus</taxon>
    </lineage>
</organism>
<dbReference type="PANTHER" id="PTHR46163">
    <property type="entry name" value="TYROSINE-PROTEIN PHOSPHATASE-RELATED"/>
    <property type="match status" value="1"/>
</dbReference>
<dbReference type="CDD" id="cd00047">
    <property type="entry name" value="PTPc"/>
    <property type="match status" value="1"/>
</dbReference>
<dbReference type="InterPro" id="IPR000242">
    <property type="entry name" value="PTP_cat"/>
</dbReference>
<accession>A0A0K0DG92</accession>
<sequence length="349" mass="39211">MPARATGRLRGTSPGKVSAQAEVNADTIADFVRTHSYRGHSHKNRCPSVVCYDENAVELKPNSKKEEKLDRENTYINANIVNSPQGNFILAQAPMANTLIEWYRMIWQLKISIVVCLIDPQEIPPSERYFALKEGNKLKIKNRFKISTTSVREHDGIIVNYELRVTNRRASSDKNRVVYVIVRPTKDDTPIEPRKQLNLIAEVWATETATSTFEENSETPPILVHSCNGVSRTAAFVATAMLCKSLETQGEMSPVEVWSRLNQVRHNAARECFHFISSIECALVYAFDIGLLTANINQLKDVNKVSTSSCPTLALACPLCYGLVGIKKCWRDVIAERWSDARVIVSSIR</sequence>
<dbReference type="PANTHER" id="PTHR46163:SF24">
    <property type="entry name" value="PROTEIN-TYROSINE PHOSPHATASE CATALYTIC DOMAIN-CONTAINING PROTEIN-RELATED"/>
    <property type="match status" value="1"/>
</dbReference>
<keyword evidence="3" id="KW-1185">Reference proteome</keyword>
<feature type="domain" description="Tyrosine specific protein phosphatases" evidence="2">
    <location>
        <begin position="197"/>
        <end position="276"/>
    </location>
</feature>
<dbReference type="InterPro" id="IPR029021">
    <property type="entry name" value="Prot-tyrosine_phosphatase-like"/>
</dbReference>
<dbReference type="PRINTS" id="PR00700">
    <property type="entry name" value="PRTYPHPHTASE"/>
</dbReference>
<dbReference type="Pfam" id="PF00102">
    <property type="entry name" value="Y_phosphatase"/>
    <property type="match status" value="1"/>
</dbReference>
<dbReference type="PROSITE" id="PS50056">
    <property type="entry name" value="TYR_PHOSPHATASE_2"/>
    <property type="match status" value="1"/>
</dbReference>
<dbReference type="SMART" id="SM00194">
    <property type="entry name" value="PTPc"/>
    <property type="match status" value="1"/>
</dbReference>
<dbReference type="SMART" id="SM00404">
    <property type="entry name" value="PTPc_motif"/>
    <property type="match status" value="1"/>
</dbReference>
<evidence type="ECO:0000313" key="4">
    <source>
        <dbReference type="WBParaSite" id="ACAC_0001007201-mRNA-1"/>
    </source>
</evidence>
<dbReference type="SUPFAM" id="SSF52799">
    <property type="entry name" value="(Phosphotyrosine protein) phosphatases II"/>
    <property type="match status" value="1"/>
</dbReference>
<name>A0A0K0DG92_ANGCA</name>
<evidence type="ECO:0000259" key="2">
    <source>
        <dbReference type="PROSITE" id="PS50056"/>
    </source>
</evidence>